<name>A0AAD4QUJ1_9BILA</name>
<accession>A0AAD4QUJ1</accession>
<dbReference type="EMBL" id="JAKKPZ010001104">
    <property type="protein sequence ID" value="KAI1690693.1"/>
    <property type="molecule type" value="Genomic_DNA"/>
</dbReference>
<dbReference type="AlphaFoldDB" id="A0AAD4QUJ1"/>
<evidence type="ECO:0000256" key="1">
    <source>
        <dbReference type="SAM" id="MobiDB-lite"/>
    </source>
</evidence>
<dbReference type="Proteomes" id="UP001201812">
    <property type="component" value="Unassembled WGS sequence"/>
</dbReference>
<evidence type="ECO:0000313" key="3">
    <source>
        <dbReference type="Proteomes" id="UP001201812"/>
    </source>
</evidence>
<reference evidence="2" key="1">
    <citation type="submission" date="2022-01" db="EMBL/GenBank/DDBJ databases">
        <title>Genome Sequence Resource for Two Populations of Ditylenchus destructor, the Migratory Endoparasitic Phytonematode.</title>
        <authorList>
            <person name="Zhang H."/>
            <person name="Lin R."/>
            <person name="Xie B."/>
        </authorList>
    </citation>
    <scope>NUCLEOTIDE SEQUENCE</scope>
    <source>
        <strain evidence="2">BazhouSP</strain>
    </source>
</reference>
<evidence type="ECO:0000313" key="2">
    <source>
        <dbReference type="EMBL" id="KAI1690693.1"/>
    </source>
</evidence>
<gene>
    <name evidence="2" type="ORF">DdX_22330</name>
</gene>
<keyword evidence="3" id="KW-1185">Reference proteome</keyword>
<proteinExistence type="predicted"/>
<comment type="caution">
    <text evidence="2">The sequence shown here is derived from an EMBL/GenBank/DDBJ whole genome shotgun (WGS) entry which is preliminary data.</text>
</comment>
<sequence>MQMSCGGVSGGELVELALGKCDLEFKARLEIRGPHDTGGPVADMRGASARSSNSRRSAEKVSILAPWSERSTTRHNARSRPPRPTFASSETGARHGAPPGPKNRWFEFCGEAVFARRDHRANLGRHG</sequence>
<feature type="region of interest" description="Disordered" evidence="1">
    <location>
        <begin position="30"/>
        <end position="104"/>
    </location>
</feature>
<organism evidence="2 3">
    <name type="scientific">Ditylenchus destructor</name>
    <dbReference type="NCBI Taxonomy" id="166010"/>
    <lineage>
        <taxon>Eukaryota</taxon>
        <taxon>Metazoa</taxon>
        <taxon>Ecdysozoa</taxon>
        <taxon>Nematoda</taxon>
        <taxon>Chromadorea</taxon>
        <taxon>Rhabditida</taxon>
        <taxon>Tylenchina</taxon>
        <taxon>Tylenchomorpha</taxon>
        <taxon>Sphaerularioidea</taxon>
        <taxon>Anguinidae</taxon>
        <taxon>Anguininae</taxon>
        <taxon>Ditylenchus</taxon>
    </lineage>
</organism>
<protein>
    <submittedName>
        <fullName evidence="2">Uncharacterized protein</fullName>
    </submittedName>
</protein>